<feature type="domain" description="C2H2-type" evidence="4">
    <location>
        <begin position="1095"/>
        <end position="1121"/>
    </location>
</feature>
<feature type="region of interest" description="Disordered" evidence="2">
    <location>
        <begin position="900"/>
        <end position="928"/>
    </location>
</feature>
<dbReference type="SUPFAM" id="SSF57667">
    <property type="entry name" value="beta-beta-alpha zinc fingers"/>
    <property type="match status" value="1"/>
</dbReference>
<dbReference type="PROSITE" id="PS00028">
    <property type="entry name" value="ZINC_FINGER_C2H2_1"/>
    <property type="match status" value="1"/>
</dbReference>
<feature type="region of interest" description="Disordered" evidence="2">
    <location>
        <begin position="475"/>
        <end position="494"/>
    </location>
</feature>
<feature type="compositionally biased region" description="Basic residues" evidence="2">
    <location>
        <begin position="1067"/>
        <end position="1076"/>
    </location>
</feature>
<feature type="compositionally biased region" description="Polar residues" evidence="2">
    <location>
        <begin position="475"/>
        <end position="486"/>
    </location>
</feature>
<gene>
    <name evidence="5" type="ORF">G7Y89_g1888</name>
</gene>
<feature type="compositionally biased region" description="Basic and acidic residues" evidence="2">
    <location>
        <begin position="710"/>
        <end position="721"/>
    </location>
</feature>
<dbReference type="Pfam" id="PF01663">
    <property type="entry name" value="Phosphodiest"/>
    <property type="match status" value="1"/>
</dbReference>
<dbReference type="OrthoDB" id="2118639at2759"/>
<comment type="caution">
    <text evidence="5">The sequence shown here is derived from an EMBL/GenBank/DDBJ whole genome shotgun (WGS) entry which is preliminary data.</text>
</comment>
<evidence type="ECO:0000259" key="4">
    <source>
        <dbReference type="PROSITE" id="PS50157"/>
    </source>
</evidence>
<feature type="compositionally biased region" description="Low complexity" evidence="2">
    <location>
        <begin position="900"/>
        <end position="913"/>
    </location>
</feature>
<sequence length="1165" mass="127340">MLVQTLAIVAALSAPVLATVPNSKVYKYVAAFSIDGLHSSDVNKYTTLRPASTIAILLKTGYQYTDCLTSAPSDSYPGVAAFITGASPRTHGIWYDDTYDRTYWAPFSTTGTNCAGAPGAEVIYDETKDYNSTELFSGGINPLNLPQSKIGGQCVNTYPHQRIRVNTIYEVVQASGKQTAYTDKHPSYDMVRGPSGKGLSVGYFPEIASYDDTNVTQIIEYDTYHVNAWLAWINGGSVPNEEIQEPLTGTPTLFGGNFQAVSVAQKSYGYVAGSLAFTPELITALDFVDTSLGKIVAALKAKGIYDETLITIASKHGQTPIDPTLYGKVDPALITPILGVPVAEMTTDDIALIFLEDQRDLDTAVNNLNRNRDTLKISDIISGDRLTYLGFGNPTTDPSVPDIIVAPEMGIIYTTSTSKIAEHGGLSENDRNVACLVSASNISPAVFPHQVSTQQFAPTILKALGLDPKSLQGSVAESRLSHMSTSSEEKGAATSSPPFYFTHTTYPGNAADGELPSHPPTSTTLFAASYATKRWFNQLAKGSFDFYRQSMSPEHLHSTEFFLSGPREFSRQAAKGDGPTFKVFVRPNLLRGMKTPLCYNALPFDCRNILMLDVRARPTPKYKLSRYRFLTWVAYSRTLSTEIDESQRLSCPLTDCPRFQKPFPTMAEMLEHVHSCKDRFAESLKSAKNFFGGQGSKVCQLVGGSRRHSRDSNDLPSEKLISHPASPGAELADTQLSELLCPQSLYQQGPFPEKQTGQPLERSELSGDGWAFELSANRESRYSTHQRVDGKRQSQAPSPLLISSYTSGPQAPLQQPQNWSPPSYGFKETTGWGEQNHLIEFSPPAQSIDEVSRPRETTQNMHGSGSYRDEVYPDHTLSPLTSAASDGTYPYPLAISPVESQVSSSRSVPSTSPTGPQQLMPASIHTRSSSFGSGYASSHYYHGSFQESSPQDMFAACESNRPYPTPAEGSSSSSYSQVNHLGVRANNDLSHLPGWYSPESVGQKHWSQPNNAHSEGSLSSSSPVIQDTPNSPTASLSSHDTSCTSSSKYKCTCGFEPRGKDINKPSNLKRHRKTSSCKRYIPYSRSRDPPPEKSFKCPFPDCGLSYTRSDNLLVHQRNKKHQNVIEFIVRSSSPPLEGGNEETRFSNSPGGGEKAHENEGEDLWS</sequence>
<keyword evidence="1" id="KW-0862">Zinc</keyword>
<feature type="region of interest" description="Disordered" evidence="2">
    <location>
        <begin position="849"/>
        <end position="870"/>
    </location>
</feature>
<protein>
    <recommendedName>
        <fullName evidence="4">C2H2-type domain-containing protein</fullName>
    </recommendedName>
</protein>
<dbReference type="PROSITE" id="PS50157">
    <property type="entry name" value="ZINC_FINGER_C2H2_2"/>
    <property type="match status" value="1"/>
</dbReference>
<feature type="region of interest" description="Disordered" evidence="2">
    <location>
        <begin position="956"/>
        <end position="976"/>
    </location>
</feature>
<feature type="compositionally biased region" description="Low complexity" evidence="2">
    <location>
        <begin position="1035"/>
        <end position="1047"/>
    </location>
</feature>
<feature type="region of interest" description="Disordered" evidence="2">
    <location>
        <begin position="1060"/>
        <end position="1093"/>
    </location>
</feature>
<accession>A0A8H4RV66</accession>
<dbReference type="InterPro" id="IPR036236">
    <property type="entry name" value="Znf_C2H2_sf"/>
</dbReference>
<keyword evidence="1" id="KW-0863">Zinc-finger</keyword>
<feature type="signal peptide" evidence="3">
    <location>
        <begin position="1"/>
        <end position="18"/>
    </location>
</feature>
<evidence type="ECO:0000256" key="2">
    <source>
        <dbReference type="SAM" id="MobiDB-lite"/>
    </source>
</evidence>
<evidence type="ECO:0000256" key="3">
    <source>
        <dbReference type="SAM" id="SignalP"/>
    </source>
</evidence>
<keyword evidence="1" id="KW-0479">Metal-binding</keyword>
<keyword evidence="3" id="KW-0732">Signal</keyword>
<dbReference type="GO" id="GO:0008270">
    <property type="term" value="F:zinc ion binding"/>
    <property type="evidence" value="ECO:0007669"/>
    <property type="project" value="UniProtKB-KW"/>
</dbReference>
<proteinExistence type="predicted"/>
<feature type="compositionally biased region" description="Polar residues" evidence="2">
    <location>
        <begin position="793"/>
        <end position="820"/>
    </location>
</feature>
<dbReference type="Proteomes" id="UP000566819">
    <property type="component" value="Unassembled WGS sequence"/>
</dbReference>
<evidence type="ECO:0000313" key="6">
    <source>
        <dbReference type="Proteomes" id="UP000566819"/>
    </source>
</evidence>
<name>A0A8H4RV66_9HELO</name>
<dbReference type="SUPFAM" id="SSF53649">
    <property type="entry name" value="Alkaline phosphatase-like"/>
    <property type="match status" value="1"/>
</dbReference>
<dbReference type="AlphaFoldDB" id="A0A8H4RV66"/>
<dbReference type="EMBL" id="JAAMPI010000077">
    <property type="protein sequence ID" value="KAF4636188.1"/>
    <property type="molecule type" value="Genomic_DNA"/>
</dbReference>
<feature type="region of interest" description="Disordered" evidence="2">
    <location>
        <begin position="781"/>
        <end position="820"/>
    </location>
</feature>
<evidence type="ECO:0000313" key="5">
    <source>
        <dbReference type="EMBL" id="KAF4636188.1"/>
    </source>
</evidence>
<feature type="chain" id="PRO_5034852095" description="C2H2-type domain-containing protein" evidence="3">
    <location>
        <begin position="19"/>
        <end position="1165"/>
    </location>
</feature>
<keyword evidence="6" id="KW-1185">Reference proteome</keyword>
<feature type="compositionally biased region" description="Polar residues" evidence="2">
    <location>
        <begin position="1005"/>
        <end position="1034"/>
    </location>
</feature>
<dbReference type="InterPro" id="IPR002591">
    <property type="entry name" value="Phosphodiest/P_Trfase"/>
</dbReference>
<feature type="region of interest" description="Disordered" evidence="2">
    <location>
        <begin position="1131"/>
        <end position="1165"/>
    </location>
</feature>
<dbReference type="InterPro" id="IPR013087">
    <property type="entry name" value="Znf_C2H2_type"/>
</dbReference>
<dbReference type="Gene3D" id="3.30.160.60">
    <property type="entry name" value="Classic Zinc Finger"/>
    <property type="match status" value="1"/>
</dbReference>
<dbReference type="InterPro" id="IPR017850">
    <property type="entry name" value="Alkaline_phosphatase_core_sf"/>
</dbReference>
<feature type="compositionally biased region" description="Basic and acidic residues" evidence="2">
    <location>
        <begin position="781"/>
        <end position="792"/>
    </location>
</feature>
<reference evidence="5 6" key="1">
    <citation type="submission" date="2020-03" db="EMBL/GenBank/DDBJ databases">
        <title>Draft Genome Sequence of Cudoniella acicularis.</title>
        <authorList>
            <person name="Buettner E."/>
            <person name="Kellner H."/>
        </authorList>
    </citation>
    <scope>NUCLEOTIDE SEQUENCE [LARGE SCALE GENOMIC DNA]</scope>
    <source>
        <strain evidence="5 6">DSM 108380</strain>
    </source>
</reference>
<organism evidence="5 6">
    <name type="scientific">Cudoniella acicularis</name>
    <dbReference type="NCBI Taxonomy" id="354080"/>
    <lineage>
        <taxon>Eukaryota</taxon>
        <taxon>Fungi</taxon>
        <taxon>Dikarya</taxon>
        <taxon>Ascomycota</taxon>
        <taxon>Pezizomycotina</taxon>
        <taxon>Leotiomycetes</taxon>
        <taxon>Helotiales</taxon>
        <taxon>Tricladiaceae</taxon>
        <taxon>Cudoniella</taxon>
    </lineage>
</organism>
<feature type="region of interest" description="Disordered" evidence="2">
    <location>
        <begin position="702"/>
        <end position="726"/>
    </location>
</feature>
<feature type="region of interest" description="Disordered" evidence="2">
    <location>
        <begin position="994"/>
        <end position="1047"/>
    </location>
</feature>
<evidence type="ECO:0000256" key="1">
    <source>
        <dbReference type="PROSITE-ProRule" id="PRU00042"/>
    </source>
</evidence>
<dbReference type="SMART" id="SM00355">
    <property type="entry name" value="ZnF_C2H2"/>
    <property type="match status" value="2"/>
</dbReference>
<dbReference type="Gene3D" id="3.40.720.10">
    <property type="entry name" value="Alkaline Phosphatase, subunit A"/>
    <property type="match status" value="1"/>
</dbReference>